<name>A0ACB7YZV9_9ERIC</name>
<comment type="caution">
    <text evidence="1">The sequence shown here is derived from an EMBL/GenBank/DDBJ whole genome shotgun (WGS) entry which is preliminary data.</text>
</comment>
<dbReference type="EMBL" id="CM037153">
    <property type="protein sequence ID" value="KAH7859187.1"/>
    <property type="molecule type" value="Genomic_DNA"/>
</dbReference>
<organism evidence="1 2">
    <name type="scientific">Vaccinium darrowii</name>
    <dbReference type="NCBI Taxonomy" id="229202"/>
    <lineage>
        <taxon>Eukaryota</taxon>
        <taxon>Viridiplantae</taxon>
        <taxon>Streptophyta</taxon>
        <taxon>Embryophyta</taxon>
        <taxon>Tracheophyta</taxon>
        <taxon>Spermatophyta</taxon>
        <taxon>Magnoliopsida</taxon>
        <taxon>eudicotyledons</taxon>
        <taxon>Gunneridae</taxon>
        <taxon>Pentapetalae</taxon>
        <taxon>asterids</taxon>
        <taxon>Ericales</taxon>
        <taxon>Ericaceae</taxon>
        <taxon>Vaccinioideae</taxon>
        <taxon>Vaccinieae</taxon>
        <taxon>Vaccinium</taxon>
    </lineage>
</organism>
<evidence type="ECO:0000313" key="1">
    <source>
        <dbReference type="EMBL" id="KAH7859187.1"/>
    </source>
</evidence>
<evidence type="ECO:0000313" key="2">
    <source>
        <dbReference type="Proteomes" id="UP000828048"/>
    </source>
</evidence>
<gene>
    <name evidence="1" type="ORF">Vadar_032700</name>
</gene>
<keyword evidence="2" id="KW-1185">Reference proteome</keyword>
<sequence>MDRAPRAANTSARAAGEGQDNAHVEHSAEQLVPTPRGIYSLDSRASAFKAPPPVPTPMAGLLVVEGSSSVVVGGVVIVGTCKDQIKASVHTAEQPSTSTPITCHLFSSPLEEMLAAALDSSVTPQQATEPILPIRASLENQSQTHAPPQIPISWPSDSILTFNWIMSLMDASEWGSQRPPSEFSSICPAIMLDSIILSASTILRKKPNCVHIDGLDDDSSVVVVGDVHVISVVKKDSASWSKKIRLCNCPWTSPTTTTLESSPSPSM</sequence>
<accession>A0ACB7YZV9</accession>
<proteinExistence type="predicted"/>
<protein>
    <submittedName>
        <fullName evidence="1">Uncharacterized protein</fullName>
    </submittedName>
</protein>
<reference evidence="1 2" key="1">
    <citation type="journal article" date="2021" name="Hortic Res">
        <title>High-quality reference genome and annotation aids understanding of berry development for evergreen blueberry (Vaccinium darrowii).</title>
        <authorList>
            <person name="Yu J."/>
            <person name="Hulse-Kemp A.M."/>
            <person name="Babiker E."/>
            <person name="Staton M."/>
        </authorList>
    </citation>
    <scope>NUCLEOTIDE SEQUENCE [LARGE SCALE GENOMIC DNA]</scope>
    <source>
        <strain evidence="2">cv. NJ 8807/NJ 8810</strain>
        <tissue evidence="1">Young leaf</tissue>
    </source>
</reference>
<dbReference type="Proteomes" id="UP000828048">
    <property type="component" value="Chromosome 3"/>
</dbReference>